<dbReference type="Pfam" id="PF07729">
    <property type="entry name" value="FCD"/>
    <property type="match status" value="1"/>
</dbReference>
<evidence type="ECO:0000313" key="6">
    <source>
        <dbReference type="Proteomes" id="UP000300879"/>
    </source>
</evidence>
<keyword evidence="1" id="KW-0805">Transcription regulation</keyword>
<organism evidence="5 6">
    <name type="scientific">Paenibacillus algicola</name>
    <dbReference type="NCBI Taxonomy" id="2565926"/>
    <lineage>
        <taxon>Bacteria</taxon>
        <taxon>Bacillati</taxon>
        <taxon>Bacillota</taxon>
        <taxon>Bacilli</taxon>
        <taxon>Bacillales</taxon>
        <taxon>Paenibacillaceae</taxon>
        <taxon>Paenibacillus</taxon>
    </lineage>
</organism>
<evidence type="ECO:0000256" key="1">
    <source>
        <dbReference type="ARBA" id="ARBA00023015"/>
    </source>
</evidence>
<dbReference type="SUPFAM" id="SSF46785">
    <property type="entry name" value="Winged helix' DNA-binding domain"/>
    <property type="match status" value="1"/>
</dbReference>
<dbReference type="PANTHER" id="PTHR43537:SF24">
    <property type="entry name" value="GLUCONATE OPERON TRANSCRIPTIONAL REPRESSOR"/>
    <property type="match status" value="1"/>
</dbReference>
<dbReference type="KEGG" id="palo:E6C60_4208"/>
<dbReference type="InterPro" id="IPR000524">
    <property type="entry name" value="Tscrpt_reg_HTH_GntR"/>
</dbReference>
<name>A0A4P8XQV7_9BACL</name>
<reference evidence="5 6" key="1">
    <citation type="submission" date="2019-05" db="EMBL/GenBank/DDBJ databases">
        <authorList>
            <person name="Chen C."/>
        </authorList>
    </citation>
    <scope>NUCLEOTIDE SEQUENCE [LARGE SCALE GENOMIC DNA]</scope>
    <source>
        <strain evidence="5 6">HB172198</strain>
    </source>
</reference>
<evidence type="ECO:0000256" key="3">
    <source>
        <dbReference type="ARBA" id="ARBA00023163"/>
    </source>
</evidence>
<dbReference type="PANTHER" id="PTHR43537">
    <property type="entry name" value="TRANSCRIPTIONAL REGULATOR, GNTR FAMILY"/>
    <property type="match status" value="1"/>
</dbReference>
<feature type="domain" description="HTH gntR-type" evidence="4">
    <location>
        <begin position="13"/>
        <end position="79"/>
    </location>
</feature>
<dbReference type="InterPro" id="IPR008920">
    <property type="entry name" value="TF_FadR/GntR_C"/>
</dbReference>
<dbReference type="Gene3D" id="1.10.10.10">
    <property type="entry name" value="Winged helix-like DNA-binding domain superfamily/Winged helix DNA-binding domain"/>
    <property type="match status" value="1"/>
</dbReference>
<proteinExistence type="predicted"/>
<protein>
    <submittedName>
        <fullName evidence="5">Transcriptional regulator, GntR family</fullName>
    </submittedName>
</protein>
<dbReference type="EMBL" id="CP040396">
    <property type="protein sequence ID" value="QCT04913.1"/>
    <property type="molecule type" value="Genomic_DNA"/>
</dbReference>
<dbReference type="InterPro" id="IPR011711">
    <property type="entry name" value="GntR_C"/>
</dbReference>
<dbReference type="SMART" id="SM00895">
    <property type="entry name" value="FCD"/>
    <property type="match status" value="1"/>
</dbReference>
<dbReference type="PROSITE" id="PS50949">
    <property type="entry name" value="HTH_GNTR"/>
    <property type="match status" value="1"/>
</dbReference>
<evidence type="ECO:0000313" key="5">
    <source>
        <dbReference type="EMBL" id="QCT04913.1"/>
    </source>
</evidence>
<dbReference type="InterPro" id="IPR036390">
    <property type="entry name" value="WH_DNA-bd_sf"/>
</dbReference>
<sequence length="226" mass="26138">MNVQYPVSWLQGASLGERISCELRLQIIKGVLSPGDVLSENRIAGHFGTSRSPVREAFRTLSAEGLITLKRMGAVVQGMSQKDVEELYDVRYLIESFVQSRMLMNGHTVWMDQLQHILDRMELAARHRDPVEFSFQDLAFHEMVVLEAKHQRMLHLWKSIRPIIMTVMLITTERIFQEGGTRLEAVLHKHRLLLDSLKSRDEVRLQAAVKEYFEDSRRTLHQSFPG</sequence>
<accession>A0A4P8XQV7</accession>
<keyword evidence="3" id="KW-0804">Transcription</keyword>
<evidence type="ECO:0000259" key="4">
    <source>
        <dbReference type="PROSITE" id="PS50949"/>
    </source>
</evidence>
<dbReference type="Pfam" id="PF00392">
    <property type="entry name" value="GntR"/>
    <property type="match status" value="1"/>
</dbReference>
<dbReference type="Gene3D" id="1.20.120.530">
    <property type="entry name" value="GntR ligand-binding domain-like"/>
    <property type="match status" value="1"/>
</dbReference>
<dbReference type="GO" id="GO:0003677">
    <property type="term" value="F:DNA binding"/>
    <property type="evidence" value="ECO:0007669"/>
    <property type="project" value="UniProtKB-KW"/>
</dbReference>
<keyword evidence="2" id="KW-0238">DNA-binding</keyword>
<gene>
    <name evidence="5" type="ORF">E6C60_4208</name>
</gene>
<dbReference type="SMART" id="SM00345">
    <property type="entry name" value="HTH_GNTR"/>
    <property type="match status" value="1"/>
</dbReference>
<dbReference type="GO" id="GO:0003700">
    <property type="term" value="F:DNA-binding transcription factor activity"/>
    <property type="evidence" value="ECO:0007669"/>
    <property type="project" value="InterPro"/>
</dbReference>
<evidence type="ECO:0000256" key="2">
    <source>
        <dbReference type="ARBA" id="ARBA00023125"/>
    </source>
</evidence>
<keyword evidence="6" id="KW-1185">Reference proteome</keyword>
<dbReference type="Proteomes" id="UP000300879">
    <property type="component" value="Chromosome"/>
</dbReference>
<dbReference type="SUPFAM" id="SSF48008">
    <property type="entry name" value="GntR ligand-binding domain-like"/>
    <property type="match status" value="1"/>
</dbReference>
<dbReference type="InterPro" id="IPR036388">
    <property type="entry name" value="WH-like_DNA-bd_sf"/>
</dbReference>
<dbReference type="AlphaFoldDB" id="A0A4P8XQV7"/>
<dbReference type="CDD" id="cd07377">
    <property type="entry name" value="WHTH_GntR"/>
    <property type="match status" value="1"/>
</dbReference>
<dbReference type="PRINTS" id="PR00035">
    <property type="entry name" value="HTHGNTR"/>
</dbReference>